<evidence type="ECO:0000313" key="2">
    <source>
        <dbReference type="EMBL" id="MCG4688017.1"/>
    </source>
</evidence>
<dbReference type="Proteomes" id="UP000095333">
    <property type="component" value="Unassembled WGS sequence"/>
</dbReference>
<dbReference type="AlphaFoldDB" id="A0A174KDE3"/>
<dbReference type="EMBL" id="CYZI01000029">
    <property type="protein sequence ID" value="CUP08861.1"/>
    <property type="molecule type" value="Genomic_DNA"/>
</dbReference>
<protein>
    <submittedName>
        <fullName evidence="1">Mobilization protein</fullName>
    </submittedName>
</protein>
<sequence length="169" mass="20120">MYKYNSINHTNEKTEAFYCLKNNYDKEKTKYYTSSLSDNRNHIIVFSQYFRYRRQWKQVRAGRYKRLAADSRAMPGNGIHGRTDKTACLLPTRRVQGKLHSREHREKSGTAYSTATVKRNPQKKGKFRLCIDGMPILEWFKMKFKELKEKLGVGHTPKEKNRPQRELRI</sequence>
<accession>A0A174KDE3</accession>
<proteinExistence type="predicted"/>
<reference evidence="2" key="2">
    <citation type="submission" date="2022-01" db="EMBL/GenBank/DDBJ databases">
        <title>Collection of gut derived symbiotic bacterial strains cultured from healthy donors.</title>
        <authorList>
            <person name="Lin H."/>
            <person name="Kohout C."/>
            <person name="Waligurski E."/>
            <person name="Pamer E.G."/>
        </authorList>
    </citation>
    <scope>NUCLEOTIDE SEQUENCE</scope>
    <source>
        <strain evidence="2">DFI.6.72</strain>
    </source>
</reference>
<gene>
    <name evidence="1" type="ORF">ERS852457_03428</name>
    <name evidence="2" type="ORF">L0N01_05255</name>
</gene>
<evidence type="ECO:0000313" key="3">
    <source>
        <dbReference type="Proteomes" id="UP000095333"/>
    </source>
</evidence>
<evidence type="ECO:0000313" key="1">
    <source>
        <dbReference type="EMBL" id="CUP08861.1"/>
    </source>
</evidence>
<name>A0A174KDE3_PHOVU</name>
<dbReference type="Proteomes" id="UP001200843">
    <property type="component" value="Unassembled WGS sequence"/>
</dbReference>
<organism evidence="1 3">
    <name type="scientific">Phocaeicola vulgatus</name>
    <name type="common">Bacteroides vulgatus</name>
    <dbReference type="NCBI Taxonomy" id="821"/>
    <lineage>
        <taxon>Bacteria</taxon>
        <taxon>Pseudomonadati</taxon>
        <taxon>Bacteroidota</taxon>
        <taxon>Bacteroidia</taxon>
        <taxon>Bacteroidales</taxon>
        <taxon>Bacteroidaceae</taxon>
        <taxon>Phocaeicola</taxon>
    </lineage>
</organism>
<dbReference type="EMBL" id="JAKNGO010000008">
    <property type="protein sequence ID" value="MCG4688017.1"/>
    <property type="molecule type" value="Genomic_DNA"/>
</dbReference>
<reference evidence="1 3" key="1">
    <citation type="submission" date="2015-09" db="EMBL/GenBank/DDBJ databases">
        <authorList>
            <consortium name="Pathogen Informatics"/>
        </authorList>
    </citation>
    <scope>NUCLEOTIDE SEQUENCE [LARGE SCALE GENOMIC DNA]</scope>
    <source>
        <strain evidence="1 3">2789STDY5834842</strain>
    </source>
</reference>